<name>A0ABT9W239_9BACI</name>
<protein>
    <submittedName>
        <fullName evidence="7">ABC transport system permease protein</fullName>
    </submittedName>
</protein>
<evidence type="ECO:0000256" key="2">
    <source>
        <dbReference type="ARBA" id="ARBA00022475"/>
    </source>
</evidence>
<evidence type="ECO:0000256" key="3">
    <source>
        <dbReference type="ARBA" id="ARBA00022692"/>
    </source>
</evidence>
<dbReference type="InterPro" id="IPR001851">
    <property type="entry name" value="ABC_transp_permease"/>
</dbReference>
<evidence type="ECO:0000313" key="8">
    <source>
        <dbReference type="Proteomes" id="UP001235840"/>
    </source>
</evidence>
<feature type="transmembrane region" description="Helical" evidence="6">
    <location>
        <begin position="137"/>
        <end position="156"/>
    </location>
</feature>
<dbReference type="CDD" id="cd06574">
    <property type="entry name" value="TM_PBP1_branched-chain-AA_like"/>
    <property type="match status" value="1"/>
</dbReference>
<evidence type="ECO:0000256" key="6">
    <source>
        <dbReference type="SAM" id="Phobius"/>
    </source>
</evidence>
<keyword evidence="3 6" id="KW-0812">Transmembrane</keyword>
<reference evidence="7 8" key="1">
    <citation type="submission" date="2023-07" db="EMBL/GenBank/DDBJ databases">
        <title>Genomic Encyclopedia of Type Strains, Phase IV (KMG-IV): sequencing the most valuable type-strain genomes for metagenomic binning, comparative biology and taxonomic classification.</title>
        <authorList>
            <person name="Goeker M."/>
        </authorList>
    </citation>
    <scope>NUCLEOTIDE SEQUENCE [LARGE SCALE GENOMIC DNA]</scope>
    <source>
        <strain evidence="7 8">DSM 12751</strain>
    </source>
</reference>
<feature type="transmembrane region" description="Helical" evidence="6">
    <location>
        <begin position="269"/>
        <end position="290"/>
    </location>
</feature>
<sequence>MAQLYGAIEIGLIFAIMALGVYITFRILNFPDLTVDGSFTSGGAVAAVMIVSGVSPLLSTFSALIVGFIFGCFTGIIHTKGKINGLLAGILAMIALYSINLRIMGRPNVALISEETLKQQVKGFFSDYLPFLARFDLIIAMALVVLLIKLALDWFLKTEIGMAIRATGDNQRMIRSYTVNTDISIILGVGLSNGLVALSGALFAQYQGNANATMGVGMIIIGLASVIIGEAIFGTKTLRRVTMAVAGGSIIYYFAVSLALRLGLNASDLRLITAIIVIFALVAPQIMKALHEKRKRAIRQQQADQVREEIKS</sequence>
<comment type="subcellular location">
    <subcellularLocation>
        <location evidence="1">Cell membrane</location>
        <topology evidence="1">Multi-pass membrane protein</topology>
    </subcellularLocation>
</comment>
<feature type="transmembrane region" description="Helical" evidence="6">
    <location>
        <begin position="241"/>
        <end position="263"/>
    </location>
</feature>
<dbReference type="Proteomes" id="UP001235840">
    <property type="component" value="Unassembled WGS sequence"/>
</dbReference>
<dbReference type="PANTHER" id="PTHR32196">
    <property type="entry name" value="ABC TRANSPORTER PERMEASE PROTEIN YPHD-RELATED-RELATED"/>
    <property type="match status" value="1"/>
</dbReference>
<evidence type="ECO:0000313" key="7">
    <source>
        <dbReference type="EMBL" id="MDQ0167320.1"/>
    </source>
</evidence>
<dbReference type="Pfam" id="PF02653">
    <property type="entry name" value="BPD_transp_2"/>
    <property type="match status" value="1"/>
</dbReference>
<dbReference type="RefSeq" id="WP_307396169.1">
    <property type="nucleotide sequence ID" value="NZ_BAAADK010000002.1"/>
</dbReference>
<feature type="transmembrane region" description="Helical" evidence="6">
    <location>
        <begin position="85"/>
        <end position="103"/>
    </location>
</feature>
<gene>
    <name evidence="7" type="ORF">J2S11_003245</name>
</gene>
<feature type="transmembrane region" description="Helical" evidence="6">
    <location>
        <begin position="45"/>
        <end position="73"/>
    </location>
</feature>
<evidence type="ECO:0000256" key="4">
    <source>
        <dbReference type="ARBA" id="ARBA00022989"/>
    </source>
</evidence>
<feature type="transmembrane region" description="Helical" evidence="6">
    <location>
        <begin position="7"/>
        <end position="25"/>
    </location>
</feature>
<keyword evidence="4 6" id="KW-1133">Transmembrane helix</keyword>
<evidence type="ECO:0000256" key="1">
    <source>
        <dbReference type="ARBA" id="ARBA00004651"/>
    </source>
</evidence>
<dbReference type="PANTHER" id="PTHR32196:SF69">
    <property type="entry name" value="BRANCHED-CHAIN AMINO ACID TRANSPORT SYSTEM, PERMEASE PROTEIN"/>
    <property type="match status" value="1"/>
</dbReference>
<keyword evidence="2" id="KW-1003">Cell membrane</keyword>
<proteinExistence type="predicted"/>
<keyword evidence="5 6" id="KW-0472">Membrane</keyword>
<evidence type="ECO:0000256" key="5">
    <source>
        <dbReference type="ARBA" id="ARBA00023136"/>
    </source>
</evidence>
<comment type="caution">
    <text evidence="7">The sequence shown here is derived from an EMBL/GenBank/DDBJ whole genome shotgun (WGS) entry which is preliminary data.</text>
</comment>
<feature type="transmembrane region" description="Helical" evidence="6">
    <location>
        <begin position="210"/>
        <end position="229"/>
    </location>
</feature>
<dbReference type="EMBL" id="JAUSTY010000015">
    <property type="protein sequence ID" value="MDQ0167320.1"/>
    <property type="molecule type" value="Genomic_DNA"/>
</dbReference>
<accession>A0ABT9W239</accession>
<organism evidence="7 8">
    <name type="scientific">Caldalkalibacillus horti</name>
    <dbReference type="NCBI Taxonomy" id="77523"/>
    <lineage>
        <taxon>Bacteria</taxon>
        <taxon>Bacillati</taxon>
        <taxon>Bacillota</taxon>
        <taxon>Bacilli</taxon>
        <taxon>Bacillales</taxon>
        <taxon>Bacillaceae</taxon>
        <taxon>Caldalkalibacillus</taxon>
    </lineage>
</organism>
<feature type="transmembrane region" description="Helical" evidence="6">
    <location>
        <begin position="177"/>
        <end position="204"/>
    </location>
</feature>
<keyword evidence="8" id="KW-1185">Reference proteome</keyword>